<dbReference type="PANTHER" id="PTHR43618">
    <property type="entry name" value="7-ALPHA-HYDROXYSTEROID DEHYDROGENASE"/>
    <property type="match status" value="1"/>
</dbReference>
<sequence>MTTSLFDLKGKTAIVTGGGSGLGRDIAKVFAEYGANVAICSRKLENCRDTATEIENEYGVKTMAYECDVSQEEHVKRIVESVIADFGQIDILVNNSGATWGEKVEDMPLAAWNKVFDVNVTGTFLMSREVGRNMISNGSGKIINIGSVAGIKAESGEVLNAIGYSSSKAAVHHFTRDLAKKWAEHGINVNAIAPGFFETKMTRGVLEKSGDKIRNNNPMKRLGDPDSLKGIALFLASNASSFITGQIIAVDGGSSL</sequence>
<evidence type="ECO:0000256" key="3">
    <source>
        <dbReference type="ARBA" id="ARBA00023002"/>
    </source>
</evidence>
<dbReference type="EMBL" id="CP017560">
    <property type="protein sequence ID" value="AOV07339.1"/>
    <property type="molecule type" value="Genomic_DNA"/>
</dbReference>
<dbReference type="InterPro" id="IPR052178">
    <property type="entry name" value="Sec_Metab_Biosynth_SDR"/>
</dbReference>
<keyword evidence="3" id="KW-0560">Oxidoreductase</keyword>
<reference evidence="4 5" key="1">
    <citation type="submission" date="2016-09" db="EMBL/GenBank/DDBJ databases">
        <title>Complete genome sequence of the Lysinibacillus sphaericus LMG 22257, a specie of Bacillus with ureolytic activity that can effectively biodeposit calcium carbonate.</title>
        <authorList>
            <person name="Yan W."/>
        </authorList>
    </citation>
    <scope>NUCLEOTIDE SEQUENCE [LARGE SCALE GENOMIC DNA]</scope>
    <source>
        <strain evidence="4 5">LMG 22257</strain>
    </source>
</reference>
<dbReference type="Pfam" id="PF13561">
    <property type="entry name" value="adh_short_C2"/>
    <property type="match status" value="1"/>
</dbReference>
<name>A0A1D8JF57_9BACL</name>
<dbReference type="RefSeq" id="WP_075527468.1">
    <property type="nucleotide sequence ID" value="NZ_CP017560.1"/>
</dbReference>
<dbReference type="NCBIfam" id="NF006070">
    <property type="entry name" value="PRK08213.1"/>
    <property type="match status" value="1"/>
</dbReference>
<evidence type="ECO:0000313" key="5">
    <source>
        <dbReference type="Proteomes" id="UP000185746"/>
    </source>
</evidence>
<dbReference type="InterPro" id="IPR036291">
    <property type="entry name" value="NAD(P)-bd_dom_sf"/>
</dbReference>
<dbReference type="InterPro" id="IPR002347">
    <property type="entry name" value="SDR_fam"/>
</dbReference>
<dbReference type="Proteomes" id="UP000185746">
    <property type="component" value="Chromosome"/>
</dbReference>
<dbReference type="AlphaFoldDB" id="A0A1D8JF57"/>
<evidence type="ECO:0000256" key="1">
    <source>
        <dbReference type="ARBA" id="ARBA00006484"/>
    </source>
</evidence>
<dbReference type="GO" id="GO:0016616">
    <property type="term" value="F:oxidoreductase activity, acting on the CH-OH group of donors, NAD or NADP as acceptor"/>
    <property type="evidence" value="ECO:0007669"/>
    <property type="project" value="UniProtKB-ARBA"/>
</dbReference>
<evidence type="ECO:0000313" key="4">
    <source>
        <dbReference type="EMBL" id="AOV07339.1"/>
    </source>
</evidence>
<gene>
    <name evidence="4" type="ORF">BI350_07165</name>
</gene>
<comment type="similarity">
    <text evidence="1">Belongs to the short-chain dehydrogenases/reductases (SDR) family.</text>
</comment>
<keyword evidence="5" id="KW-1185">Reference proteome</keyword>
<dbReference type="SUPFAM" id="SSF51735">
    <property type="entry name" value="NAD(P)-binding Rossmann-fold domains"/>
    <property type="match status" value="1"/>
</dbReference>
<dbReference type="FunFam" id="3.40.50.720:FF:000240">
    <property type="entry name" value="SDR family oxidoreductase"/>
    <property type="match status" value="1"/>
</dbReference>
<protein>
    <submittedName>
        <fullName evidence="4">Gluconate 5-dehydrogenase</fullName>
    </submittedName>
</protein>
<dbReference type="PROSITE" id="PS00061">
    <property type="entry name" value="ADH_SHORT"/>
    <property type="match status" value="1"/>
</dbReference>
<accession>A0A1D8JF57</accession>
<dbReference type="Gene3D" id="3.40.50.720">
    <property type="entry name" value="NAD(P)-binding Rossmann-like Domain"/>
    <property type="match status" value="1"/>
</dbReference>
<dbReference type="PRINTS" id="PR00080">
    <property type="entry name" value="SDRFAMILY"/>
</dbReference>
<dbReference type="KEGG" id="surl:BI350_07165"/>
<dbReference type="GO" id="GO:0005975">
    <property type="term" value="P:carbohydrate metabolic process"/>
    <property type="evidence" value="ECO:0007669"/>
    <property type="project" value="UniProtKB-ARBA"/>
</dbReference>
<proteinExistence type="inferred from homology"/>
<dbReference type="NCBIfam" id="NF005559">
    <property type="entry name" value="PRK07231.1"/>
    <property type="match status" value="1"/>
</dbReference>
<organism evidence="4 5">
    <name type="scientific">Sporosarcina ureilytica</name>
    <dbReference type="NCBI Taxonomy" id="298596"/>
    <lineage>
        <taxon>Bacteria</taxon>
        <taxon>Bacillati</taxon>
        <taxon>Bacillota</taxon>
        <taxon>Bacilli</taxon>
        <taxon>Bacillales</taxon>
        <taxon>Caryophanaceae</taxon>
        <taxon>Sporosarcina</taxon>
    </lineage>
</organism>
<keyword evidence="2" id="KW-0521">NADP</keyword>
<dbReference type="PANTHER" id="PTHR43618:SF8">
    <property type="entry name" value="7ALPHA-HYDROXYSTEROID DEHYDROGENASE"/>
    <property type="match status" value="1"/>
</dbReference>
<dbReference type="PRINTS" id="PR00081">
    <property type="entry name" value="GDHRDH"/>
</dbReference>
<evidence type="ECO:0000256" key="2">
    <source>
        <dbReference type="ARBA" id="ARBA00022857"/>
    </source>
</evidence>
<dbReference type="InterPro" id="IPR020904">
    <property type="entry name" value="Sc_DH/Rdtase_CS"/>
</dbReference>